<dbReference type="PROSITE" id="PS51272">
    <property type="entry name" value="SLH"/>
    <property type="match status" value="3"/>
</dbReference>
<gene>
    <name evidence="3" type="ORF">QWY15_11990</name>
</gene>
<feature type="domain" description="SLH" evidence="2">
    <location>
        <begin position="20"/>
        <end position="79"/>
    </location>
</feature>
<organism evidence="3 4">
    <name type="scientific">Planococcus liqunii</name>
    <dbReference type="NCBI Taxonomy" id="3058394"/>
    <lineage>
        <taxon>Bacteria</taxon>
        <taxon>Bacillati</taxon>
        <taxon>Bacillota</taxon>
        <taxon>Bacilli</taxon>
        <taxon>Bacillales</taxon>
        <taxon>Caryophanaceae</taxon>
        <taxon>Planococcus</taxon>
    </lineage>
</organism>
<dbReference type="Proteomes" id="UP001172054">
    <property type="component" value="Unassembled WGS sequence"/>
</dbReference>
<protein>
    <submittedName>
        <fullName evidence="3">S-layer homology domain-containing protein</fullName>
    </submittedName>
</protein>
<keyword evidence="4" id="KW-1185">Reference proteome</keyword>
<dbReference type="InterPro" id="IPR001119">
    <property type="entry name" value="SLH_dom"/>
</dbReference>
<dbReference type="Pfam" id="PF00395">
    <property type="entry name" value="SLH"/>
    <property type="match status" value="3"/>
</dbReference>
<feature type="signal peptide" evidence="1">
    <location>
        <begin position="1"/>
        <end position="23"/>
    </location>
</feature>
<name>A0ABT8MSZ8_9BACL</name>
<dbReference type="RefSeq" id="WP_300984243.1">
    <property type="nucleotide sequence ID" value="NZ_CP129238.1"/>
</dbReference>
<dbReference type="PANTHER" id="PTHR43308:SF5">
    <property type="entry name" value="S-LAYER PROTEIN _ PEPTIDOGLYCAN ENDO-BETA-N-ACETYLGLUCOSAMINIDASE"/>
    <property type="match status" value="1"/>
</dbReference>
<feature type="chain" id="PRO_5045448799" evidence="1">
    <location>
        <begin position="24"/>
        <end position="353"/>
    </location>
</feature>
<evidence type="ECO:0000313" key="3">
    <source>
        <dbReference type="EMBL" id="MDN7228019.1"/>
    </source>
</evidence>
<evidence type="ECO:0000259" key="2">
    <source>
        <dbReference type="PROSITE" id="PS51272"/>
    </source>
</evidence>
<feature type="domain" description="SLH" evidence="2">
    <location>
        <begin position="80"/>
        <end position="143"/>
    </location>
</feature>
<evidence type="ECO:0000313" key="4">
    <source>
        <dbReference type="Proteomes" id="UP001172054"/>
    </source>
</evidence>
<keyword evidence="1" id="KW-0732">Signal</keyword>
<accession>A0ABT8MSZ8</accession>
<sequence length="353" mass="38663">MKKFTMIPAAALALTILSSPAQAATDLPKNHGFYEEMTYLVNKGVISGYDDGTVKPDKIVTRAEAAIMIGKLKNFNGTQTGTNFKDVTKSQRASGYIAETAKAGYISGYPDGTFKPSAPITRGDMSIILDRVFNIIDVGGTPFSDVSTNMKAHDAIGVMVTGNITAGYPDNTFRPTQSITRGQLSAFLSRALEPKFQNDTHMANSYLKDKTKSYVYKVTKGTITSSYEYIPPRNGNEYGFMWIDRSSFGTDTLLYLELETKEELTIGYPYSESDINLTYPVKVGNKIENGLGEIYISTITGINKTVETPYKTFTNAVEVTTEKGHKYYMVEGYGNVKSVSTKGETVSALSSVK</sequence>
<dbReference type="InterPro" id="IPR051465">
    <property type="entry name" value="Cell_Envelope_Struct_Comp"/>
</dbReference>
<feature type="domain" description="SLH" evidence="2">
    <location>
        <begin position="144"/>
        <end position="202"/>
    </location>
</feature>
<dbReference type="PANTHER" id="PTHR43308">
    <property type="entry name" value="OUTER MEMBRANE PROTEIN ALPHA-RELATED"/>
    <property type="match status" value="1"/>
</dbReference>
<dbReference type="EMBL" id="JAUJWW010000005">
    <property type="protein sequence ID" value="MDN7228019.1"/>
    <property type="molecule type" value="Genomic_DNA"/>
</dbReference>
<comment type="caution">
    <text evidence="3">The sequence shown here is derived from an EMBL/GenBank/DDBJ whole genome shotgun (WGS) entry which is preliminary data.</text>
</comment>
<proteinExistence type="predicted"/>
<reference evidence="3 4" key="1">
    <citation type="submission" date="2023-06" db="EMBL/GenBank/DDBJ databases">
        <title>Novel species in genus Planococcus.</title>
        <authorList>
            <person name="Ning S."/>
        </authorList>
    </citation>
    <scope>NUCLEOTIDE SEQUENCE [LARGE SCALE GENOMIC DNA]</scope>
    <source>
        <strain evidence="3 4">N064</strain>
    </source>
</reference>
<evidence type="ECO:0000256" key="1">
    <source>
        <dbReference type="SAM" id="SignalP"/>
    </source>
</evidence>